<reference evidence="2 3" key="1">
    <citation type="submission" date="2024-03" db="EMBL/GenBank/DDBJ databases">
        <title>Human intestinal bacterial collection.</title>
        <authorList>
            <person name="Pauvert C."/>
            <person name="Hitch T.C.A."/>
            <person name="Clavel T."/>
        </authorList>
    </citation>
    <scope>NUCLEOTIDE SEQUENCE [LARGE SCALE GENOMIC DNA]</scope>
    <source>
        <strain evidence="2 3">CLA-AA-H255</strain>
    </source>
</reference>
<dbReference type="InterPro" id="IPR001466">
    <property type="entry name" value="Beta-lactam-related"/>
</dbReference>
<dbReference type="SUPFAM" id="SSF56601">
    <property type="entry name" value="beta-lactamase/transpeptidase-like"/>
    <property type="match status" value="1"/>
</dbReference>
<protein>
    <submittedName>
        <fullName evidence="2">Serine hydrolase</fullName>
        <ecNumber evidence="2">3.-.-.-</ecNumber>
    </submittedName>
</protein>
<dbReference type="InterPro" id="IPR012338">
    <property type="entry name" value="Beta-lactam/transpept-like"/>
</dbReference>
<keyword evidence="3" id="KW-1185">Reference proteome</keyword>
<keyword evidence="2" id="KW-0378">Hydrolase</keyword>
<dbReference type="RefSeq" id="WP_349153741.1">
    <property type="nucleotide sequence ID" value="NZ_DAWDAH010000015.1"/>
</dbReference>
<dbReference type="InterPro" id="IPR050789">
    <property type="entry name" value="Diverse_Enzym_Activities"/>
</dbReference>
<feature type="domain" description="Beta-lactamase-related" evidence="1">
    <location>
        <begin position="25"/>
        <end position="301"/>
    </location>
</feature>
<dbReference type="EMBL" id="JBBMER010000007">
    <property type="protein sequence ID" value="MEQ2380149.1"/>
    <property type="molecule type" value="Genomic_DNA"/>
</dbReference>
<comment type="caution">
    <text evidence="2">The sequence shown here is derived from an EMBL/GenBank/DDBJ whole genome shotgun (WGS) entry which is preliminary data.</text>
</comment>
<dbReference type="Gene3D" id="3.40.710.10">
    <property type="entry name" value="DD-peptidase/beta-lactamase superfamily"/>
    <property type="match status" value="1"/>
</dbReference>
<dbReference type="Proteomes" id="UP001442364">
    <property type="component" value="Unassembled WGS sequence"/>
</dbReference>
<dbReference type="PANTHER" id="PTHR43283">
    <property type="entry name" value="BETA-LACTAMASE-RELATED"/>
    <property type="match status" value="1"/>
</dbReference>
<dbReference type="EC" id="3.-.-.-" evidence="2"/>
<evidence type="ECO:0000259" key="1">
    <source>
        <dbReference type="Pfam" id="PF00144"/>
    </source>
</evidence>
<organism evidence="2 3">
    <name type="scientific">[Lactobacillus] rogosae</name>
    <dbReference type="NCBI Taxonomy" id="706562"/>
    <lineage>
        <taxon>Bacteria</taxon>
        <taxon>Bacillati</taxon>
        <taxon>Bacillota</taxon>
        <taxon>Clostridia</taxon>
        <taxon>Lachnospirales</taxon>
        <taxon>Lachnospiraceae</taxon>
        <taxon>Lachnospira</taxon>
    </lineage>
</organism>
<proteinExistence type="predicted"/>
<dbReference type="Pfam" id="PF00144">
    <property type="entry name" value="Beta-lactamase"/>
    <property type="match status" value="1"/>
</dbReference>
<name>A0ABV1BZ38_9FIRM</name>
<accession>A0ABV1BZ38</accession>
<dbReference type="GO" id="GO:0016787">
    <property type="term" value="F:hydrolase activity"/>
    <property type="evidence" value="ECO:0007669"/>
    <property type="project" value="UniProtKB-KW"/>
</dbReference>
<gene>
    <name evidence="2" type="ORF">WMO14_09690</name>
</gene>
<sequence>MQTKFNYVKPSECNIDYHNLINYAKRLENQDIPMHSLIIMRGNNICMESYYKPYDNNSLHRMFSMTKSLVSLGIGCLYGEHKLSLDDHIVDYFKDKLPQNGAYDYMKMLTIRDMLTMRTCHDSTTYKTAGITDWVGSFFTVKPVHAPGTQFSYDTSSTHVLGALIERLSGMRLIDYLKEKFLNELGFSEDTFILPDPCGIPMGGSGICARPVDMLKIIYLISKDGVYNDKQLIPADYIKAARMKQSDPYGKSGTLEEMQGYGYQIWITRNGGYALYGMAGQLALYVPDKDIYMVTTADTLGRQGGVQCIYDAFWEEIYNKIDDETSVNNETDAQLAEYNTFINSRELFCLKDSTASSYENLINNVTYVCDENVCNMTAVKVTIHNADNASTDTNNTTRKWGTITYTNETGTHSIDFGFGYNIVSEFPIYNFRCAASAVWKCDNNLLIKIQIIDSAIGNLYISLSYKDNYASVFLKKYEETFFNEFNGVFGAIRSLQ</sequence>
<evidence type="ECO:0000313" key="2">
    <source>
        <dbReference type="EMBL" id="MEQ2380149.1"/>
    </source>
</evidence>
<evidence type="ECO:0000313" key="3">
    <source>
        <dbReference type="Proteomes" id="UP001442364"/>
    </source>
</evidence>
<dbReference type="PANTHER" id="PTHR43283:SF7">
    <property type="entry name" value="BETA-LACTAMASE-RELATED DOMAIN-CONTAINING PROTEIN"/>
    <property type="match status" value="1"/>
</dbReference>